<keyword evidence="4" id="KW-0804">Transcription</keyword>
<dbReference type="InterPro" id="IPR036388">
    <property type="entry name" value="WH-like_DNA-bd_sf"/>
</dbReference>
<keyword evidence="7" id="KW-1185">Reference proteome</keyword>
<evidence type="ECO:0000256" key="1">
    <source>
        <dbReference type="ARBA" id="ARBA00010641"/>
    </source>
</evidence>
<organism evidence="6 7">
    <name type="scientific">Actinoplanes digitatis</name>
    <dbReference type="NCBI Taxonomy" id="1868"/>
    <lineage>
        <taxon>Bacteria</taxon>
        <taxon>Bacillati</taxon>
        <taxon>Actinomycetota</taxon>
        <taxon>Actinomycetes</taxon>
        <taxon>Micromonosporales</taxon>
        <taxon>Micromonosporaceae</taxon>
        <taxon>Actinoplanes</taxon>
    </lineage>
</organism>
<dbReference type="Proteomes" id="UP000578112">
    <property type="component" value="Unassembled WGS sequence"/>
</dbReference>
<dbReference type="AlphaFoldDB" id="A0A7W7HVD1"/>
<evidence type="ECO:0000256" key="3">
    <source>
        <dbReference type="ARBA" id="ARBA00023082"/>
    </source>
</evidence>
<evidence type="ECO:0000313" key="7">
    <source>
        <dbReference type="Proteomes" id="UP000578112"/>
    </source>
</evidence>
<dbReference type="Pfam" id="PF08281">
    <property type="entry name" value="Sigma70_r4_2"/>
    <property type="match status" value="1"/>
</dbReference>
<dbReference type="GO" id="GO:0006352">
    <property type="term" value="P:DNA-templated transcription initiation"/>
    <property type="evidence" value="ECO:0007669"/>
    <property type="project" value="InterPro"/>
</dbReference>
<sequence>MATQVLGLSYAEAVEVCDCPVGTIRSRVARTRADFATEPATSRQQSATAA</sequence>
<dbReference type="EMBL" id="JACHNH010000001">
    <property type="protein sequence ID" value="MBB4761472.1"/>
    <property type="molecule type" value="Genomic_DNA"/>
</dbReference>
<evidence type="ECO:0000256" key="2">
    <source>
        <dbReference type="ARBA" id="ARBA00023015"/>
    </source>
</evidence>
<accession>A0A7W7HVD1</accession>
<dbReference type="InterPro" id="IPR013324">
    <property type="entry name" value="RNA_pol_sigma_r3/r4-like"/>
</dbReference>
<comment type="similarity">
    <text evidence="1">Belongs to the sigma-70 factor family. ECF subfamily.</text>
</comment>
<keyword evidence="2" id="KW-0805">Transcription regulation</keyword>
<dbReference type="Gene3D" id="1.10.10.10">
    <property type="entry name" value="Winged helix-like DNA-binding domain superfamily/Winged helix DNA-binding domain"/>
    <property type="match status" value="1"/>
</dbReference>
<dbReference type="SUPFAM" id="SSF88659">
    <property type="entry name" value="Sigma3 and sigma4 domains of RNA polymerase sigma factors"/>
    <property type="match status" value="1"/>
</dbReference>
<dbReference type="GO" id="GO:0000428">
    <property type="term" value="C:DNA-directed RNA polymerase complex"/>
    <property type="evidence" value="ECO:0007669"/>
    <property type="project" value="UniProtKB-KW"/>
</dbReference>
<proteinExistence type="inferred from homology"/>
<keyword evidence="3" id="KW-0731">Sigma factor</keyword>
<evidence type="ECO:0000259" key="5">
    <source>
        <dbReference type="Pfam" id="PF08281"/>
    </source>
</evidence>
<dbReference type="GO" id="GO:0016987">
    <property type="term" value="F:sigma factor activity"/>
    <property type="evidence" value="ECO:0007669"/>
    <property type="project" value="UniProtKB-KW"/>
</dbReference>
<evidence type="ECO:0000313" key="6">
    <source>
        <dbReference type="EMBL" id="MBB4761472.1"/>
    </source>
</evidence>
<keyword evidence="6" id="KW-0240">DNA-directed RNA polymerase</keyword>
<name>A0A7W7HVD1_9ACTN</name>
<protein>
    <submittedName>
        <fullName evidence="6">DNA-directed RNA polymerase specialized sigma24 family protein</fullName>
    </submittedName>
</protein>
<comment type="caution">
    <text evidence="6">The sequence shown here is derived from an EMBL/GenBank/DDBJ whole genome shotgun (WGS) entry which is preliminary data.</text>
</comment>
<dbReference type="InterPro" id="IPR013249">
    <property type="entry name" value="RNA_pol_sigma70_r4_t2"/>
</dbReference>
<dbReference type="GO" id="GO:0003677">
    <property type="term" value="F:DNA binding"/>
    <property type="evidence" value="ECO:0007669"/>
    <property type="project" value="InterPro"/>
</dbReference>
<evidence type="ECO:0000256" key="4">
    <source>
        <dbReference type="ARBA" id="ARBA00023163"/>
    </source>
</evidence>
<gene>
    <name evidence="6" type="ORF">BJ971_002028</name>
</gene>
<reference evidence="6 7" key="1">
    <citation type="submission" date="2020-08" db="EMBL/GenBank/DDBJ databases">
        <title>Sequencing the genomes of 1000 actinobacteria strains.</title>
        <authorList>
            <person name="Klenk H.-P."/>
        </authorList>
    </citation>
    <scope>NUCLEOTIDE SEQUENCE [LARGE SCALE GENOMIC DNA]</scope>
    <source>
        <strain evidence="6 7">DSM 43149</strain>
    </source>
</reference>
<feature type="domain" description="RNA polymerase sigma factor 70 region 4 type 2" evidence="5">
    <location>
        <begin position="4"/>
        <end position="33"/>
    </location>
</feature>